<dbReference type="EMBL" id="JASCZI010000091">
    <property type="protein sequence ID" value="MED6108541.1"/>
    <property type="molecule type" value="Genomic_DNA"/>
</dbReference>
<keyword evidence="3" id="KW-1185">Reference proteome</keyword>
<accession>A0ABU6Q9J2</accession>
<comment type="caution">
    <text evidence="2">The sequence shown here is derived from an EMBL/GenBank/DDBJ whole genome shotgun (WGS) entry which is preliminary data.</text>
</comment>
<evidence type="ECO:0000256" key="1">
    <source>
        <dbReference type="SAM" id="MobiDB-lite"/>
    </source>
</evidence>
<name>A0ABU6Q9J2_9FABA</name>
<evidence type="ECO:0000313" key="2">
    <source>
        <dbReference type="EMBL" id="MED6108541.1"/>
    </source>
</evidence>
<protein>
    <submittedName>
        <fullName evidence="2">Uncharacterized protein</fullName>
    </submittedName>
</protein>
<evidence type="ECO:0000313" key="3">
    <source>
        <dbReference type="Proteomes" id="UP001341840"/>
    </source>
</evidence>
<sequence length="87" mass="9841">MELSNPRNLYQDFICSGVRKVLLQESLLKCRSVSCKIARQGKVRSGSGRKERKERKDRNKTKKVIAGAYTYALHGAMRTHPGLGRHA</sequence>
<feature type="region of interest" description="Disordered" evidence="1">
    <location>
        <begin position="41"/>
        <end position="61"/>
    </location>
</feature>
<feature type="compositionally biased region" description="Basic and acidic residues" evidence="1">
    <location>
        <begin position="48"/>
        <end position="57"/>
    </location>
</feature>
<gene>
    <name evidence="2" type="ORF">PIB30_025021</name>
</gene>
<proteinExistence type="predicted"/>
<dbReference type="Proteomes" id="UP001341840">
    <property type="component" value="Unassembled WGS sequence"/>
</dbReference>
<organism evidence="2 3">
    <name type="scientific">Stylosanthes scabra</name>
    <dbReference type="NCBI Taxonomy" id="79078"/>
    <lineage>
        <taxon>Eukaryota</taxon>
        <taxon>Viridiplantae</taxon>
        <taxon>Streptophyta</taxon>
        <taxon>Embryophyta</taxon>
        <taxon>Tracheophyta</taxon>
        <taxon>Spermatophyta</taxon>
        <taxon>Magnoliopsida</taxon>
        <taxon>eudicotyledons</taxon>
        <taxon>Gunneridae</taxon>
        <taxon>Pentapetalae</taxon>
        <taxon>rosids</taxon>
        <taxon>fabids</taxon>
        <taxon>Fabales</taxon>
        <taxon>Fabaceae</taxon>
        <taxon>Papilionoideae</taxon>
        <taxon>50 kb inversion clade</taxon>
        <taxon>dalbergioids sensu lato</taxon>
        <taxon>Dalbergieae</taxon>
        <taxon>Pterocarpus clade</taxon>
        <taxon>Stylosanthes</taxon>
    </lineage>
</organism>
<reference evidence="2 3" key="1">
    <citation type="journal article" date="2023" name="Plants (Basel)">
        <title>Bridging the Gap: Combining Genomics and Transcriptomics Approaches to Understand Stylosanthes scabra, an Orphan Legume from the Brazilian Caatinga.</title>
        <authorList>
            <person name="Ferreira-Neto J.R.C."/>
            <person name="da Silva M.D."/>
            <person name="Binneck E."/>
            <person name="de Melo N.F."/>
            <person name="da Silva R.H."/>
            <person name="de Melo A.L.T.M."/>
            <person name="Pandolfi V."/>
            <person name="Bustamante F.O."/>
            <person name="Brasileiro-Vidal A.C."/>
            <person name="Benko-Iseppon A.M."/>
        </authorList>
    </citation>
    <scope>NUCLEOTIDE SEQUENCE [LARGE SCALE GENOMIC DNA]</scope>
    <source>
        <tissue evidence="2">Leaves</tissue>
    </source>
</reference>